<protein>
    <submittedName>
        <fullName evidence="2">Uncharacterized protein</fullName>
    </submittedName>
</protein>
<dbReference type="OMA" id="MNDTERM"/>
<keyword evidence="3" id="KW-1185">Reference proteome</keyword>
<dbReference type="OrthoDB" id="2590620at2759"/>
<feature type="compositionally biased region" description="Low complexity" evidence="1">
    <location>
        <begin position="60"/>
        <end position="71"/>
    </location>
</feature>
<feature type="compositionally biased region" description="Low complexity" evidence="1">
    <location>
        <begin position="79"/>
        <end position="96"/>
    </location>
</feature>
<proteinExistence type="predicted"/>
<organism evidence="2 3">
    <name type="scientific">Coniophora puteana (strain RWD-64-598)</name>
    <name type="common">Brown rot fungus</name>
    <dbReference type="NCBI Taxonomy" id="741705"/>
    <lineage>
        <taxon>Eukaryota</taxon>
        <taxon>Fungi</taxon>
        <taxon>Dikarya</taxon>
        <taxon>Basidiomycota</taxon>
        <taxon>Agaricomycotina</taxon>
        <taxon>Agaricomycetes</taxon>
        <taxon>Agaricomycetidae</taxon>
        <taxon>Boletales</taxon>
        <taxon>Coniophorineae</taxon>
        <taxon>Coniophoraceae</taxon>
        <taxon>Coniophora</taxon>
    </lineage>
</organism>
<feature type="compositionally biased region" description="Basic and acidic residues" evidence="1">
    <location>
        <begin position="154"/>
        <end position="165"/>
    </location>
</feature>
<accession>A0A5M3MHE9</accession>
<gene>
    <name evidence="2" type="ORF">CONPUDRAFT_156624</name>
</gene>
<feature type="compositionally biased region" description="Polar residues" evidence="1">
    <location>
        <begin position="37"/>
        <end position="54"/>
    </location>
</feature>
<dbReference type="KEGG" id="cput:CONPUDRAFT_156624"/>
<dbReference type="GeneID" id="19203598"/>
<dbReference type="RefSeq" id="XP_007771651.1">
    <property type="nucleotide sequence ID" value="XM_007773461.1"/>
</dbReference>
<name>A0A5M3MHE9_CONPW</name>
<feature type="region of interest" description="Disordered" evidence="1">
    <location>
        <begin position="154"/>
        <end position="204"/>
    </location>
</feature>
<dbReference type="AlphaFoldDB" id="A0A5M3MHE9"/>
<dbReference type="EMBL" id="JH711582">
    <property type="protein sequence ID" value="EIW78659.1"/>
    <property type="molecule type" value="Genomic_DNA"/>
</dbReference>
<reference evidence="3" key="1">
    <citation type="journal article" date="2012" name="Science">
        <title>The Paleozoic origin of enzymatic lignin decomposition reconstructed from 31 fungal genomes.</title>
        <authorList>
            <person name="Floudas D."/>
            <person name="Binder M."/>
            <person name="Riley R."/>
            <person name="Barry K."/>
            <person name="Blanchette R.A."/>
            <person name="Henrissat B."/>
            <person name="Martinez A.T."/>
            <person name="Otillar R."/>
            <person name="Spatafora J.W."/>
            <person name="Yadav J.S."/>
            <person name="Aerts A."/>
            <person name="Benoit I."/>
            <person name="Boyd A."/>
            <person name="Carlson A."/>
            <person name="Copeland A."/>
            <person name="Coutinho P.M."/>
            <person name="de Vries R.P."/>
            <person name="Ferreira P."/>
            <person name="Findley K."/>
            <person name="Foster B."/>
            <person name="Gaskell J."/>
            <person name="Glotzer D."/>
            <person name="Gorecki P."/>
            <person name="Heitman J."/>
            <person name="Hesse C."/>
            <person name="Hori C."/>
            <person name="Igarashi K."/>
            <person name="Jurgens J.A."/>
            <person name="Kallen N."/>
            <person name="Kersten P."/>
            <person name="Kohler A."/>
            <person name="Kuees U."/>
            <person name="Kumar T.K.A."/>
            <person name="Kuo A."/>
            <person name="LaButti K."/>
            <person name="Larrondo L.F."/>
            <person name="Lindquist E."/>
            <person name="Ling A."/>
            <person name="Lombard V."/>
            <person name="Lucas S."/>
            <person name="Lundell T."/>
            <person name="Martin R."/>
            <person name="McLaughlin D.J."/>
            <person name="Morgenstern I."/>
            <person name="Morin E."/>
            <person name="Murat C."/>
            <person name="Nagy L.G."/>
            <person name="Nolan M."/>
            <person name="Ohm R.A."/>
            <person name="Patyshakuliyeva A."/>
            <person name="Rokas A."/>
            <person name="Ruiz-Duenas F.J."/>
            <person name="Sabat G."/>
            <person name="Salamov A."/>
            <person name="Samejima M."/>
            <person name="Schmutz J."/>
            <person name="Slot J.C."/>
            <person name="St John F."/>
            <person name="Stenlid J."/>
            <person name="Sun H."/>
            <person name="Sun S."/>
            <person name="Syed K."/>
            <person name="Tsang A."/>
            <person name="Wiebenga A."/>
            <person name="Young D."/>
            <person name="Pisabarro A."/>
            <person name="Eastwood D.C."/>
            <person name="Martin F."/>
            <person name="Cullen D."/>
            <person name="Grigoriev I.V."/>
            <person name="Hibbett D.S."/>
        </authorList>
    </citation>
    <scope>NUCLEOTIDE SEQUENCE [LARGE SCALE GENOMIC DNA]</scope>
    <source>
        <strain evidence="3">RWD-64-598 SS2</strain>
    </source>
</reference>
<feature type="compositionally biased region" description="Basic and acidic residues" evidence="1">
    <location>
        <begin position="17"/>
        <end position="35"/>
    </location>
</feature>
<feature type="region of interest" description="Disordered" evidence="1">
    <location>
        <begin position="1"/>
        <end position="112"/>
    </location>
</feature>
<evidence type="ECO:0000313" key="2">
    <source>
        <dbReference type="EMBL" id="EIW78659.1"/>
    </source>
</evidence>
<evidence type="ECO:0000313" key="3">
    <source>
        <dbReference type="Proteomes" id="UP000053558"/>
    </source>
</evidence>
<evidence type="ECO:0000256" key="1">
    <source>
        <dbReference type="SAM" id="MobiDB-lite"/>
    </source>
</evidence>
<comment type="caution">
    <text evidence="2">The sequence shown here is derived from an EMBL/GenBank/DDBJ whole genome shotgun (WGS) entry which is preliminary data.</text>
</comment>
<sequence length="237" mass="24180">MPLLSRKNKHSNEGMNDTERMAEQGRRAAENHMDRNAGNNDSTMNNPLPGQGQQDPRFAQQNMGQQGPQGQDPSNHNNSSTGASAGAGGAIPPASSVNRNQGHGGGHSTMGKVESAIGSMVGSNALKAKGMQKQQEANSIQLQSQELAEAERLEREALMRRERAVAHGAHPQNKHLGGDANAAVLQPGTGGDMSGAGTRGFDQQGGVTGAGYGAQAGNTGYGAPGGAPGAGGMGPRV</sequence>
<dbReference type="Proteomes" id="UP000053558">
    <property type="component" value="Unassembled WGS sequence"/>
</dbReference>
<feature type="compositionally biased region" description="Gly residues" evidence="1">
    <location>
        <begin position="188"/>
        <end position="198"/>
    </location>
</feature>